<dbReference type="PANTHER" id="PTHR42923">
    <property type="entry name" value="PROTOPORPHYRINOGEN OXIDASE"/>
    <property type="match status" value="1"/>
</dbReference>
<organism evidence="5 6">
    <name type="scientific">Insolitispirillum peregrinum</name>
    <dbReference type="NCBI Taxonomy" id="80876"/>
    <lineage>
        <taxon>Bacteria</taxon>
        <taxon>Pseudomonadati</taxon>
        <taxon>Pseudomonadota</taxon>
        <taxon>Alphaproteobacteria</taxon>
        <taxon>Rhodospirillales</taxon>
        <taxon>Novispirillaceae</taxon>
        <taxon>Insolitispirillum</taxon>
    </lineage>
</organism>
<keyword evidence="2" id="KW-0560">Oxidoreductase</keyword>
<dbReference type="GO" id="GO:0016491">
    <property type="term" value="F:oxidoreductase activity"/>
    <property type="evidence" value="ECO:0007669"/>
    <property type="project" value="UniProtKB-KW"/>
</dbReference>
<accession>A0A1N7II18</accession>
<proteinExistence type="predicted"/>
<dbReference type="EMBL" id="FTOA01000001">
    <property type="protein sequence ID" value="SIS36715.1"/>
    <property type="molecule type" value="Genomic_DNA"/>
</dbReference>
<dbReference type="Gene3D" id="1.10.405.20">
    <property type="match status" value="1"/>
</dbReference>
<name>A0A1N7II18_9PROT</name>
<evidence type="ECO:0000256" key="1">
    <source>
        <dbReference type="ARBA" id="ARBA00001974"/>
    </source>
</evidence>
<feature type="binding site" evidence="3">
    <location>
        <position position="26"/>
    </location>
    <ligand>
        <name>FAD</name>
        <dbReference type="ChEBI" id="CHEBI:57692"/>
    </ligand>
</feature>
<evidence type="ECO:0000259" key="4">
    <source>
        <dbReference type="Pfam" id="PF01593"/>
    </source>
</evidence>
<comment type="cofactor">
    <cofactor evidence="1">
        <name>FAD</name>
        <dbReference type="ChEBI" id="CHEBI:57692"/>
    </cofactor>
</comment>
<evidence type="ECO:0000313" key="6">
    <source>
        <dbReference type="Proteomes" id="UP000185678"/>
    </source>
</evidence>
<dbReference type="PANTHER" id="PTHR42923:SF17">
    <property type="entry name" value="AMINE OXIDASE DOMAIN-CONTAINING PROTEIN"/>
    <property type="match status" value="1"/>
</dbReference>
<dbReference type="Gene3D" id="3.50.50.60">
    <property type="entry name" value="FAD/NAD(P)-binding domain"/>
    <property type="match status" value="1"/>
</dbReference>
<sequence>MTAMTDPLPPGQPRRQSIAVVGSGISGISAAWLLSQKHDVTVFEQEGRAGGHTNTVMVDDGKKPVPVDTGFIVYNLATYPNLCALFDHLDLETAASDMSFAVSADDGGFEYAGSDINGLFAQRSNLVRPRFWRMTRDLLRFYKEAPRDLAAGRLPDVMTLGTYLDTRGYSAAFVDHHLLPMAAAIWSSPAMDMRAYPVTSFLRFFVNHGLLQLTNRPQWRTVRHGSRRYLDRLIAGSASGQGLGLRLADAVTSIRRVTGGVMVTDSQGREHRFDAVVIATHADDALSLLADPSDQERQRLGAFRYQANRAVLHRDPRLMPKRRNAWSSWNYLTRRDGADRNHVCVTYWMNKLQPLETERDYFVTLNPVIEPDPQRVERTFDYMHPMFDTAALEAQHHLWDLQGVRNTWFCGAYFGSGFHEDGLQSGLAVAEQLGDVRRPWSVDNESGRIPVRRPTAEAR</sequence>
<dbReference type="PRINTS" id="PR00757">
    <property type="entry name" value="AMINEOXDASEF"/>
</dbReference>
<dbReference type="InterPro" id="IPR036188">
    <property type="entry name" value="FAD/NAD-bd_sf"/>
</dbReference>
<dbReference type="AlphaFoldDB" id="A0A1N7II18"/>
<evidence type="ECO:0000256" key="3">
    <source>
        <dbReference type="PIRSR" id="PIRSR601613-1"/>
    </source>
</evidence>
<dbReference type="Gene3D" id="3.30.70.1990">
    <property type="match status" value="1"/>
</dbReference>
<dbReference type="InterPro" id="IPR001613">
    <property type="entry name" value="Flavin_amine_oxidase"/>
</dbReference>
<feature type="binding site" evidence="3">
    <location>
        <position position="251"/>
    </location>
    <ligand>
        <name>FAD</name>
        <dbReference type="ChEBI" id="CHEBI:57692"/>
    </ligand>
</feature>
<dbReference type="InterPro" id="IPR050464">
    <property type="entry name" value="Zeta_carotene_desat/Oxidored"/>
</dbReference>
<gene>
    <name evidence="5" type="ORF">SAMN05421779_10198</name>
</gene>
<dbReference type="Pfam" id="PF01593">
    <property type="entry name" value="Amino_oxidase"/>
    <property type="match status" value="1"/>
</dbReference>
<evidence type="ECO:0000256" key="2">
    <source>
        <dbReference type="ARBA" id="ARBA00023002"/>
    </source>
</evidence>
<dbReference type="FunFam" id="1.10.405.20:FF:000001">
    <property type="entry name" value="Amine oxidase"/>
    <property type="match status" value="1"/>
</dbReference>
<dbReference type="SUPFAM" id="SSF51905">
    <property type="entry name" value="FAD/NAD(P)-binding domain"/>
    <property type="match status" value="1"/>
</dbReference>
<evidence type="ECO:0000313" key="5">
    <source>
        <dbReference type="EMBL" id="SIS36715.1"/>
    </source>
</evidence>
<dbReference type="RefSeq" id="WP_245821188.1">
    <property type="nucleotide sequence ID" value="NZ_FTOA01000001.1"/>
</dbReference>
<feature type="domain" description="Amine oxidase" evidence="4">
    <location>
        <begin position="25"/>
        <end position="308"/>
    </location>
</feature>
<keyword evidence="6" id="KW-1185">Reference proteome</keyword>
<dbReference type="InterPro" id="IPR002937">
    <property type="entry name" value="Amino_oxidase"/>
</dbReference>
<reference evidence="5 6" key="1">
    <citation type="submission" date="2017-01" db="EMBL/GenBank/DDBJ databases">
        <authorList>
            <person name="Mah S.A."/>
            <person name="Swanson W.J."/>
            <person name="Moy G.W."/>
            <person name="Vacquier V.D."/>
        </authorList>
    </citation>
    <scope>NUCLEOTIDE SEQUENCE [LARGE SCALE GENOMIC DNA]</scope>
    <source>
        <strain evidence="5 6">DSM 11589</strain>
    </source>
</reference>
<dbReference type="STRING" id="80876.SAMN05421779_10198"/>
<dbReference type="Proteomes" id="UP000185678">
    <property type="component" value="Unassembled WGS sequence"/>
</dbReference>
<protein>
    <recommendedName>
        <fullName evidence="4">Amine oxidase domain-containing protein</fullName>
    </recommendedName>
</protein>